<dbReference type="Gene3D" id="1.10.3720.10">
    <property type="entry name" value="MetI-like"/>
    <property type="match status" value="1"/>
</dbReference>
<comment type="subcellular location">
    <subcellularLocation>
        <location evidence="1">Cell inner membrane</location>
        <topology evidence="1">Multi-pass membrane protein</topology>
    </subcellularLocation>
    <subcellularLocation>
        <location evidence="9">Cell membrane</location>
        <topology evidence="9">Multi-pass membrane protein</topology>
    </subcellularLocation>
</comment>
<keyword evidence="5 9" id="KW-0812">Transmembrane</keyword>
<dbReference type="Pfam" id="PF00528">
    <property type="entry name" value="BPD_transp_1"/>
    <property type="match status" value="1"/>
</dbReference>
<dbReference type="InterPro" id="IPR050366">
    <property type="entry name" value="BP-dependent_transpt_permease"/>
</dbReference>
<evidence type="ECO:0000256" key="9">
    <source>
        <dbReference type="RuleBase" id="RU363032"/>
    </source>
</evidence>
<feature type="transmembrane region" description="Helical" evidence="9">
    <location>
        <begin position="264"/>
        <end position="284"/>
    </location>
</feature>
<dbReference type="CDD" id="cd06261">
    <property type="entry name" value="TM_PBP2"/>
    <property type="match status" value="1"/>
</dbReference>
<evidence type="ECO:0000256" key="4">
    <source>
        <dbReference type="ARBA" id="ARBA00022519"/>
    </source>
</evidence>
<reference evidence="11 12" key="1">
    <citation type="submission" date="2014-08" db="EMBL/GenBank/DDBJ databases">
        <title>Genomic and Phenotypic Diversity of Colwellia psychrerythraea strains from Disparate Marine Basins.</title>
        <authorList>
            <person name="Techtmann S.M."/>
            <person name="Stelling S.C."/>
            <person name="Utturkar S.M."/>
            <person name="Alshibli N."/>
            <person name="Harris A."/>
            <person name="Brown S.D."/>
            <person name="Hazen T.C."/>
        </authorList>
    </citation>
    <scope>NUCLEOTIDE SEQUENCE [LARGE SCALE GENOMIC DNA]</scope>
    <source>
        <strain evidence="11 12">ND2E</strain>
    </source>
</reference>
<dbReference type="OrthoDB" id="9805884at2"/>
<name>A0A099KTK8_COLPS</name>
<evidence type="ECO:0000256" key="6">
    <source>
        <dbReference type="ARBA" id="ARBA00022989"/>
    </source>
</evidence>
<dbReference type="GO" id="GO:0055085">
    <property type="term" value="P:transmembrane transport"/>
    <property type="evidence" value="ECO:0007669"/>
    <property type="project" value="InterPro"/>
</dbReference>
<dbReference type="PANTHER" id="PTHR43386:SF5">
    <property type="entry name" value="PUTRESCINE EXPORT SYSTEM PERMEASE PROTEIN SAPC"/>
    <property type="match status" value="1"/>
</dbReference>
<feature type="transmembrane region" description="Helical" evidence="9">
    <location>
        <begin position="225"/>
        <end position="244"/>
    </location>
</feature>
<dbReference type="AlphaFoldDB" id="A0A099KTK8"/>
<evidence type="ECO:0000256" key="8">
    <source>
        <dbReference type="ARBA" id="ARBA00024202"/>
    </source>
</evidence>
<evidence type="ECO:0000256" key="1">
    <source>
        <dbReference type="ARBA" id="ARBA00004429"/>
    </source>
</evidence>
<proteinExistence type="inferred from homology"/>
<dbReference type="InterPro" id="IPR025966">
    <property type="entry name" value="OppC_N"/>
</dbReference>
<evidence type="ECO:0000256" key="7">
    <source>
        <dbReference type="ARBA" id="ARBA00023136"/>
    </source>
</evidence>
<feature type="transmembrane region" description="Helical" evidence="9">
    <location>
        <begin position="134"/>
        <end position="155"/>
    </location>
</feature>
<dbReference type="PATRIC" id="fig|28229.4.peg.1665"/>
<sequence length="297" mass="32743">MAREKIYLEEVFPSPFMQLWGIFRKTPVAMIGFCCFIFLIFLAIFAPVLAPYTPVDGNLDMILLPPAWHADGNVSYLLGTDELGRDMLSRLMYGTSLTFGLSFIVVIFSLVIGVVIGSLSALTRGIKSSFLNHFLDVVLSIPSLLLAIIIVAILGPGISNTVWAIAIVFIPQFIHITRYAVKEEFRKDYVLASRLDGASNFRILYYSVFPNIVERLMSQATLAQSAAILDIATLGFLGLGAQIPLPEWGAILANGLERFYIAPWTVYLPGLAILFAVVATNLVGEGIRHALKLRKEN</sequence>
<evidence type="ECO:0000313" key="11">
    <source>
        <dbReference type="EMBL" id="KGJ93167.1"/>
    </source>
</evidence>
<comment type="caution">
    <text evidence="11">The sequence shown here is derived from an EMBL/GenBank/DDBJ whole genome shotgun (WGS) entry which is preliminary data.</text>
</comment>
<evidence type="ECO:0000256" key="2">
    <source>
        <dbReference type="ARBA" id="ARBA00022448"/>
    </source>
</evidence>
<feature type="transmembrane region" description="Helical" evidence="9">
    <location>
        <begin position="161"/>
        <end position="181"/>
    </location>
</feature>
<dbReference type="InterPro" id="IPR000515">
    <property type="entry name" value="MetI-like"/>
</dbReference>
<accession>A0A099KTK8</accession>
<comment type="similarity">
    <text evidence="8">Belongs to the binding-protein-dependent transport system permease family. OppBC subfamily.</text>
</comment>
<gene>
    <name evidence="11" type="ORF">ND2E_2633</name>
</gene>
<evidence type="ECO:0000313" key="12">
    <source>
        <dbReference type="Proteomes" id="UP000029843"/>
    </source>
</evidence>
<keyword evidence="3" id="KW-1003">Cell membrane</keyword>
<feature type="domain" description="ABC transmembrane type-1" evidence="10">
    <location>
        <begin position="95"/>
        <end position="284"/>
    </location>
</feature>
<feature type="transmembrane region" description="Helical" evidence="9">
    <location>
        <begin position="97"/>
        <end position="122"/>
    </location>
</feature>
<protein>
    <submittedName>
        <fullName evidence="11">ABC-type transporter, integral membrane subunit</fullName>
    </submittedName>
</protein>
<dbReference type="Proteomes" id="UP000029843">
    <property type="component" value="Unassembled WGS sequence"/>
</dbReference>
<dbReference type="EMBL" id="JQED01000015">
    <property type="protein sequence ID" value="KGJ93167.1"/>
    <property type="molecule type" value="Genomic_DNA"/>
</dbReference>
<organism evidence="11 12">
    <name type="scientific">Colwellia psychrerythraea</name>
    <name type="common">Vibrio psychroerythus</name>
    <dbReference type="NCBI Taxonomy" id="28229"/>
    <lineage>
        <taxon>Bacteria</taxon>
        <taxon>Pseudomonadati</taxon>
        <taxon>Pseudomonadota</taxon>
        <taxon>Gammaproteobacteria</taxon>
        <taxon>Alteromonadales</taxon>
        <taxon>Colwelliaceae</taxon>
        <taxon>Colwellia</taxon>
    </lineage>
</organism>
<dbReference type="RefSeq" id="WP_033093371.1">
    <property type="nucleotide sequence ID" value="NZ_JQED01000015.1"/>
</dbReference>
<keyword evidence="7 9" id="KW-0472">Membrane</keyword>
<dbReference type="InterPro" id="IPR035906">
    <property type="entry name" value="MetI-like_sf"/>
</dbReference>
<evidence type="ECO:0000256" key="5">
    <source>
        <dbReference type="ARBA" id="ARBA00022692"/>
    </source>
</evidence>
<dbReference type="SUPFAM" id="SSF161098">
    <property type="entry name" value="MetI-like"/>
    <property type="match status" value="1"/>
</dbReference>
<evidence type="ECO:0000256" key="3">
    <source>
        <dbReference type="ARBA" id="ARBA00022475"/>
    </source>
</evidence>
<dbReference type="GO" id="GO:0005886">
    <property type="term" value="C:plasma membrane"/>
    <property type="evidence" value="ECO:0007669"/>
    <property type="project" value="UniProtKB-SubCell"/>
</dbReference>
<dbReference type="PROSITE" id="PS50928">
    <property type="entry name" value="ABC_TM1"/>
    <property type="match status" value="1"/>
</dbReference>
<keyword evidence="6 9" id="KW-1133">Transmembrane helix</keyword>
<keyword evidence="4" id="KW-0997">Cell inner membrane</keyword>
<evidence type="ECO:0000259" key="10">
    <source>
        <dbReference type="PROSITE" id="PS50928"/>
    </source>
</evidence>
<keyword evidence="2 9" id="KW-0813">Transport</keyword>
<dbReference type="Pfam" id="PF12911">
    <property type="entry name" value="OppC_N"/>
    <property type="match status" value="1"/>
</dbReference>
<dbReference type="PANTHER" id="PTHR43386">
    <property type="entry name" value="OLIGOPEPTIDE TRANSPORT SYSTEM PERMEASE PROTEIN APPC"/>
    <property type="match status" value="1"/>
</dbReference>
<feature type="transmembrane region" description="Helical" evidence="9">
    <location>
        <begin position="28"/>
        <end position="50"/>
    </location>
</feature>